<feature type="domain" description="DUF302" evidence="1">
    <location>
        <begin position="59"/>
        <end position="111"/>
    </location>
</feature>
<dbReference type="SUPFAM" id="SSF103247">
    <property type="entry name" value="TT1751-like"/>
    <property type="match status" value="1"/>
</dbReference>
<sequence length="151" mass="16791">MLLFCMILLPDPVTAGSEVYQAYAPDKTYRGVMLDLRLAISERNFALVGRNTIGRAIDRQRQEDFPRATVLQICNLDLGRAALRADPGLLPYLPCRIAVYEEPKGGIRLSTQLLPHAPGAERRNEIADRINDHLRAIVDFGAKPLPDTEAP</sequence>
<reference evidence="2 3" key="1">
    <citation type="submission" date="2024-08" db="EMBL/GenBank/DDBJ databases">
        <title>Whole-genome sequencing of halo(alkali)philic microorganisms from hypersaline lakes.</title>
        <authorList>
            <person name="Sorokin D.Y."/>
            <person name="Merkel A.Y."/>
            <person name="Messina E."/>
            <person name="Yakimov M."/>
        </authorList>
    </citation>
    <scope>NUCLEOTIDE SEQUENCE [LARGE SCALE GENOMIC DNA]</scope>
    <source>
        <strain evidence="2 3">Cl-TMA</strain>
    </source>
</reference>
<accession>A0ABV4TV10</accession>
<evidence type="ECO:0000259" key="1">
    <source>
        <dbReference type="Pfam" id="PF03625"/>
    </source>
</evidence>
<dbReference type="InterPro" id="IPR005180">
    <property type="entry name" value="DUF302"/>
</dbReference>
<keyword evidence="3" id="KW-1185">Reference proteome</keyword>
<protein>
    <submittedName>
        <fullName evidence="2">DUF302 domain-containing protein</fullName>
    </submittedName>
</protein>
<dbReference type="CDD" id="cd14797">
    <property type="entry name" value="DUF302"/>
    <property type="match status" value="1"/>
</dbReference>
<comment type="caution">
    <text evidence="2">The sequence shown here is derived from an EMBL/GenBank/DDBJ whole genome shotgun (WGS) entry which is preliminary data.</text>
</comment>
<dbReference type="EMBL" id="JBGUAW010000006">
    <property type="protein sequence ID" value="MFA9461073.1"/>
    <property type="molecule type" value="Genomic_DNA"/>
</dbReference>
<gene>
    <name evidence="2" type="ORF">ACERLL_09580</name>
</gene>
<dbReference type="Pfam" id="PF03625">
    <property type="entry name" value="DUF302"/>
    <property type="match status" value="1"/>
</dbReference>
<dbReference type="Proteomes" id="UP001575181">
    <property type="component" value="Unassembled WGS sequence"/>
</dbReference>
<evidence type="ECO:0000313" key="3">
    <source>
        <dbReference type="Proteomes" id="UP001575181"/>
    </source>
</evidence>
<evidence type="ECO:0000313" key="2">
    <source>
        <dbReference type="EMBL" id="MFA9461073.1"/>
    </source>
</evidence>
<dbReference type="RefSeq" id="WP_373655860.1">
    <property type="nucleotide sequence ID" value="NZ_JBGUAW010000006.1"/>
</dbReference>
<organism evidence="2 3">
    <name type="scientific">Thiohalorhabdus methylotrophus</name>
    <dbReference type="NCBI Taxonomy" id="3242694"/>
    <lineage>
        <taxon>Bacteria</taxon>
        <taxon>Pseudomonadati</taxon>
        <taxon>Pseudomonadota</taxon>
        <taxon>Gammaproteobacteria</taxon>
        <taxon>Thiohalorhabdales</taxon>
        <taxon>Thiohalorhabdaceae</taxon>
        <taxon>Thiohalorhabdus</taxon>
    </lineage>
</organism>
<dbReference type="InterPro" id="IPR035923">
    <property type="entry name" value="TT1751-like_sf"/>
</dbReference>
<dbReference type="Gene3D" id="3.30.310.70">
    <property type="entry name" value="TT1751-like domain"/>
    <property type="match status" value="1"/>
</dbReference>
<name>A0ABV4TV10_9GAMM</name>
<proteinExistence type="predicted"/>